<evidence type="ECO:0000313" key="3">
    <source>
        <dbReference type="Proteomes" id="UP000235388"/>
    </source>
</evidence>
<dbReference type="STRING" id="200324.A0A2N5TVB6"/>
<name>A0A2N5TVB6_9BASI</name>
<evidence type="ECO:0000313" key="2">
    <source>
        <dbReference type="EMBL" id="PLW29419.1"/>
    </source>
</evidence>
<dbReference type="PANTHER" id="PTHR35517">
    <property type="entry name" value="PROTEIN ARGININE N-METHYLTRANSFERASE SFM1"/>
    <property type="match status" value="1"/>
</dbReference>
<dbReference type="OrthoDB" id="373498at2759"/>
<gene>
    <name evidence="2" type="ORF">PCANC_24373</name>
</gene>
<organism evidence="2 3">
    <name type="scientific">Puccinia coronata f. sp. avenae</name>
    <dbReference type="NCBI Taxonomy" id="200324"/>
    <lineage>
        <taxon>Eukaryota</taxon>
        <taxon>Fungi</taxon>
        <taxon>Dikarya</taxon>
        <taxon>Basidiomycota</taxon>
        <taxon>Pucciniomycotina</taxon>
        <taxon>Pucciniomycetes</taxon>
        <taxon>Pucciniales</taxon>
        <taxon>Pucciniaceae</taxon>
        <taxon>Puccinia</taxon>
    </lineage>
</organism>
<sequence length="279" mass="30446">MIEHMEPDESTPEKPLPEWVLLEYFHMLQQVGIVGGKQQQDIQTGRHEEEGGTGSSTTKMQDNHAGGHSSSSSSQVFFSHLSHATCGALRDEINQRAGSVVGGGLLPSPIANILPAAPSSSPIAVERLGRCVCTGLSILELLKTVGVPLSEVCLLDPKATEELSPGDGMRFEWFLFGGILGDDPPRDRTAELRLCGFPSRHLGPIQMTTDTALAVTKKIVQDGHSLHTLPWALHPELVFGPREQVQMPFRYLAHPDGTPVMPDGMKELIRKDLDRAFEF</sequence>
<reference evidence="2 3" key="1">
    <citation type="submission" date="2017-11" db="EMBL/GenBank/DDBJ databases">
        <title>De novo assembly and phasing of dikaryotic genomes from two isolates of Puccinia coronata f. sp. avenae, the causal agent of oat crown rust.</title>
        <authorList>
            <person name="Miller M.E."/>
            <person name="Zhang Y."/>
            <person name="Omidvar V."/>
            <person name="Sperschneider J."/>
            <person name="Schwessinger B."/>
            <person name="Raley C."/>
            <person name="Palmer J.M."/>
            <person name="Garnica D."/>
            <person name="Upadhyaya N."/>
            <person name="Rathjen J."/>
            <person name="Taylor J.M."/>
            <person name="Park R.F."/>
            <person name="Dodds P.N."/>
            <person name="Hirsch C.D."/>
            <person name="Kianian S.F."/>
            <person name="Figueroa M."/>
        </authorList>
    </citation>
    <scope>NUCLEOTIDE SEQUENCE [LARGE SCALE GENOMIC DNA]</scope>
    <source>
        <strain evidence="2">12NC29</strain>
    </source>
</reference>
<dbReference type="EMBL" id="PGCJ01000411">
    <property type="protein sequence ID" value="PLW29419.1"/>
    <property type="molecule type" value="Genomic_DNA"/>
</dbReference>
<evidence type="ECO:0000256" key="1">
    <source>
        <dbReference type="SAM" id="MobiDB-lite"/>
    </source>
</evidence>
<dbReference type="CDD" id="cd18090">
    <property type="entry name" value="Arginine_MT_Sfm1"/>
    <property type="match status" value="1"/>
</dbReference>
<dbReference type="Proteomes" id="UP000235388">
    <property type="component" value="Unassembled WGS sequence"/>
</dbReference>
<comment type="caution">
    <text evidence="2">The sequence shown here is derived from an EMBL/GenBank/DDBJ whole genome shotgun (WGS) entry which is preliminary data.</text>
</comment>
<dbReference type="AlphaFoldDB" id="A0A2N5TVB6"/>
<dbReference type="GO" id="GO:0035241">
    <property type="term" value="F:protein-arginine omega-N monomethyltransferase activity"/>
    <property type="evidence" value="ECO:0007669"/>
    <property type="project" value="TreeGrafter"/>
</dbReference>
<accession>A0A2N5TVB6</accession>
<proteinExistence type="predicted"/>
<dbReference type="InterPro" id="IPR007364">
    <property type="entry name" value="SFM1-like"/>
</dbReference>
<keyword evidence="3" id="KW-1185">Reference proteome</keyword>
<feature type="region of interest" description="Disordered" evidence="1">
    <location>
        <begin position="36"/>
        <end position="74"/>
    </location>
</feature>
<dbReference type="PANTHER" id="PTHR35517:SF1">
    <property type="entry name" value="PROTEIN ARGININE N-METHYLTRANSFERASE SFM1"/>
    <property type="match status" value="1"/>
</dbReference>
<dbReference type="Pfam" id="PF04252">
    <property type="entry name" value="SFM1-like"/>
    <property type="match status" value="1"/>
</dbReference>
<protein>
    <submittedName>
        <fullName evidence="2">Uncharacterized protein</fullName>
    </submittedName>
</protein>